<proteinExistence type="predicted"/>
<organism evidence="1">
    <name type="scientific">marine sediment metagenome</name>
    <dbReference type="NCBI Taxonomy" id="412755"/>
    <lineage>
        <taxon>unclassified sequences</taxon>
        <taxon>metagenomes</taxon>
        <taxon>ecological metagenomes</taxon>
    </lineage>
</organism>
<accession>X1PSB1</accession>
<protein>
    <submittedName>
        <fullName evidence="1">Uncharacterized protein</fullName>
    </submittedName>
</protein>
<name>X1PSB1_9ZZZZ</name>
<comment type="caution">
    <text evidence="1">The sequence shown here is derived from an EMBL/GenBank/DDBJ whole genome shotgun (WGS) entry which is preliminary data.</text>
</comment>
<dbReference type="AlphaFoldDB" id="X1PSB1"/>
<gene>
    <name evidence="1" type="ORF">S06H3_43345</name>
</gene>
<dbReference type="EMBL" id="BARV01026880">
    <property type="protein sequence ID" value="GAI45406.1"/>
    <property type="molecule type" value="Genomic_DNA"/>
</dbReference>
<sequence length="150" mass="17189">MSAFVVDKAHINAMIDAGLSVRHRPMHWYPEGKEGSSSLTEINASEVGQMLLEECIKSVEYRYEDSKVTDLPGRSDAEYIIPFQYKRFANPPTPVEILKLIDCYEYQSCEHPGWKTSEAYHFCQALRANTIGRLPGYEEAPWEWTAVEPE</sequence>
<reference evidence="1" key="1">
    <citation type="journal article" date="2014" name="Front. Microbiol.">
        <title>High frequency of phylogenetically diverse reductive dehalogenase-homologous genes in deep subseafloor sedimentary metagenomes.</title>
        <authorList>
            <person name="Kawai M."/>
            <person name="Futagami T."/>
            <person name="Toyoda A."/>
            <person name="Takaki Y."/>
            <person name="Nishi S."/>
            <person name="Hori S."/>
            <person name="Arai W."/>
            <person name="Tsubouchi T."/>
            <person name="Morono Y."/>
            <person name="Uchiyama I."/>
            <person name="Ito T."/>
            <person name="Fujiyama A."/>
            <person name="Inagaki F."/>
            <person name="Takami H."/>
        </authorList>
    </citation>
    <scope>NUCLEOTIDE SEQUENCE</scope>
    <source>
        <strain evidence="1">Expedition CK06-06</strain>
    </source>
</reference>
<feature type="non-terminal residue" evidence="1">
    <location>
        <position position="150"/>
    </location>
</feature>
<evidence type="ECO:0000313" key="1">
    <source>
        <dbReference type="EMBL" id="GAI45406.1"/>
    </source>
</evidence>